<dbReference type="EMBL" id="CM046124">
    <property type="protein sequence ID" value="KAI8432959.1"/>
    <property type="molecule type" value="Genomic_DNA"/>
</dbReference>
<evidence type="ECO:0000313" key="2">
    <source>
        <dbReference type="Proteomes" id="UP001064048"/>
    </source>
</evidence>
<accession>A0ACC0K9A5</accession>
<proteinExistence type="predicted"/>
<sequence length="280" mass="30714">MLFTGDVFRIGNMRRWSLFMPPKLPSIPFFTQGIESTTLTSTAHAGHFTSQNHVPWSTTTYILAAMASAPIFCYVIERFGRKVGIFIISLVQGTPATPGGLQMHCQPRGLRWDTSSASNFTGCLTLHAETQQCKPCCFTAGLASKMVVAIRADLAQGGKRANVSPDGKRLPSPMDTCNTRRVTNLLYTPSVRHQRNQHIVLHTLAGITTGGLYTVFPTYIREISSTSTRGVPNSADSIFKCLPPEHPTVLDNVTKLKEESDRARAKGNLHLVTILKNPMA</sequence>
<reference evidence="1 2" key="1">
    <citation type="journal article" date="2022" name="Genome Biol. Evol.">
        <title>The Spruce Budworm Genome: Reconstructing the Evolutionary History of Antifreeze Proteins.</title>
        <authorList>
            <person name="Beliveau C."/>
            <person name="Gagne P."/>
            <person name="Picq S."/>
            <person name="Vernygora O."/>
            <person name="Keeling C.I."/>
            <person name="Pinkney K."/>
            <person name="Doucet D."/>
            <person name="Wen F."/>
            <person name="Johnston J.S."/>
            <person name="Maaroufi H."/>
            <person name="Boyle B."/>
            <person name="Laroche J."/>
            <person name="Dewar K."/>
            <person name="Juretic N."/>
            <person name="Blackburn G."/>
            <person name="Nisole A."/>
            <person name="Brunet B."/>
            <person name="Brandao M."/>
            <person name="Lumley L."/>
            <person name="Duan J."/>
            <person name="Quan G."/>
            <person name="Lucarotti C.J."/>
            <person name="Roe A.D."/>
            <person name="Sperling F.A.H."/>
            <person name="Levesque R.C."/>
            <person name="Cusson M."/>
        </authorList>
    </citation>
    <scope>NUCLEOTIDE SEQUENCE [LARGE SCALE GENOMIC DNA]</scope>
    <source>
        <strain evidence="1">Glfc:IPQL:Cfum</strain>
    </source>
</reference>
<protein>
    <submittedName>
        <fullName evidence="1">Uncharacterized protein</fullName>
    </submittedName>
</protein>
<gene>
    <name evidence="1" type="ORF">MSG28_013847</name>
</gene>
<organism evidence="1 2">
    <name type="scientific">Choristoneura fumiferana</name>
    <name type="common">Spruce budworm moth</name>
    <name type="synonym">Archips fumiferana</name>
    <dbReference type="NCBI Taxonomy" id="7141"/>
    <lineage>
        <taxon>Eukaryota</taxon>
        <taxon>Metazoa</taxon>
        <taxon>Ecdysozoa</taxon>
        <taxon>Arthropoda</taxon>
        <taxon>Hexapoda</taxon>
        <taxon>Insecta</taxon>
        <taxon>Pterygota</taxon>
        <taxon>Neoptera</taxon>
        <taxon>Endopterygota</taxon>
        <taxon>Lepidoptera</taxon>
        <taxon>Glossata</taxon>
        <taxon>Ditrysia</taxon>
        <taxon>Tortricoidea</taxon>
        <taxon>Tortricidae</taxon>
        <taxon>Tortricinae</taxon>
        <taxon>Choristoneura</taxon>
    </lineage>
</organism>
<comment type="caution">
    <text evidence="1">The sequence shown here is derived from an EMBL/GenBank/DDBJ whole genome shotgun (WGS) entry which is preliminary data.</text>
</comment>
<name>A0ACC0K9A5_CHOFU</name>
<evidence type="ECO:0000313" key="1">
    <source>
        <dbReference type="EMBL" id="KAI8432959.1"/>
    </source>
</evidence>
<dbReference type="Proteomes" id="UP001064048">
    <property type="component" value="Chromosome 24"/>
</dbReference>
<keyword evidence="2" id="KW-1185">Reference proteome</keyword>